<dbReference type="Proteomes" id="UP000807504">
    <property type="component" value="Unassembled WGS sequence"/>
</dbReference>
<dbReference type="GO" id="GO:0071897">
    <property type="term" value="P:DNA biosynthetic process"/>
    <property type="evidence" value="ECO:0007669"/>
    <property type="project" value="UniProtKB-ARBA"/>
</dbReference>
<keyword evidence="2" id="KW-1185">Reference proteome</keyword>
<sequence length="207" mass="24442">MSILWNSNELQHEKPIRCRPYRLSEPDRQFLKTQIEKWLKQGICRHSNSPYVAPAFIVEQPFHESTPRRIVPRLPRELHIGSFIDDTPREDQLDLLTLARAEAANNVYETHLENKKRFDLHRRSHSFKAGDLVLYDWPKKGDHKLSPIFKGPFVIIRPVGTVCYEIKSTTQQNKFIKVVLVQHLRSYFKRNSSTIEENSTDEENERH</sequence>
<dbReference type="SUPFAM" id="SSF56672">
    <property type="entry name" value="DNA/RNA polymerases"/>
    <property type="match status" value="1"/>
</dbReference>
<reference evidence="1" key="2">
    <citation type="submission" date="2020-06" db="EMBL/GenBank/DDBJ databases">
        <authorList>
            <person name="Sheffer M."/>
        </authorList>
    </citation>
    <scope>NUCLEOTIDE SEQUENCE</scope>
</reference>
<gene>
    <name evidence="1" type="ORF">HNY73_009978</name>
</gene>
<name>A0A8T0F1Q9_ARGBR</name>
<accession>A0A8T0F1Q9</accession>
<proteinExistence type="predicted"/>
<dbReference type="EMBL" id="JABXBU010000030">
    <property type="protein sequence ID" value="KAF8784275.1"/>
    <property type="molecule type" value="Genomic_DNA"/>
</dbReference>
<comment type="caution">
    <text evidence="1">The sequence shown here is derived from an EMBL/GenBank/DDBJ whole genome shotgun (WGS) entry which is preliminary data.</text>
</comment>
<reference evidence="1" key="1">
    <citation type="journal article" date="2020" name="bioRxiv">
        <title>Chromosome-level reference genome of the European wasp spider Argiope bruennichi: a resource for studies on range expansion and evolutionary adaptation.</title>
        <authorList>
            <person name="Sheffer M.M."/>
            <person name="Hoppe A."/>
            <person name="Krehenwinkel H."/>
            <person name="Uhl G."/>
            <person name="Kuss A.W."/>
            <person name="Jensen L."/>
            <person name="Jensen C."/>
            <person name="Gillespie R.G."/>
            <person name="Hoff K.J."/>
            <person name="Prost S."/>
        </authorList>
    </citation>
    <scope>NUCLEOTIDE SEQUENCE</scope>
</reference>
<dbReference type="InterPro" id="IPR043502">
    <property type="entry name" value="DNA/RNA_pol_sf"/>
</dbReference>
<dbReference type="AlphaFoldDB" id="A0A8T0F1Q9"/>
<organism evidence="1 2">
    <name type="scientific">Argiope bruennichi</name>
    <name type="common">Wasp spider</name>
    <name type="synonym">Aranea bruennichi</name>
    <dbReference type="NCBI Taxonomy" id="94029"/>
    <lineage>
        <taxon>Eukaryota</taxon>
        <taxon>Metazoa</taxon>
        <taxon>Ecdysozoa</taxon>
        <taxon>Arthropoda</taxon>
        <taxon>Chelicerata</taxon>
        <taxon>Arachnida</taxon>
        <taxon>Araneae</taxon>
        <taxon>Araneomorphae</taxon>
        <taxon>Entelegynae</taxon>
        <taxon>Araneoidea</taxon>
        <taxon>Araneidae</taxon>
        <taxon>Argiope</taxon>
    </lineage>
</organism>
<dbReference type="Gene3D" id="3.10.10.10">
    <property type="entry name" value="HIV Type 1 Reverse Transcriptase, subunit A, domain 1"/>
    <property type="match status" value="1"/>
</dbReference>
<evidence type="ECO:0000313" key="2">
    <source>
        <dbReference type="Proteomes" id="UP000807504"/>
    </source>
</evidence>
<evidence type="ECO:0000313" key="1">
    <source>
        <dbReference type="EMBL" id="KAF8784275.1"/>
    </source>
</evidence>
<protein>
    <submittedName>
        <fullName evidence="1">Uncharacterized protein</fullName>
    </submittedName>
</protein>